<reference evidence="1 2" key="2">
    <citation type="submission" date="2018-11" db="EMBL/GenBank/DDBJ databases">
        <authorList>
            <consortium name="Pathogen Informatics"/>
        </authorList>
    </citation>
    <scope>NUCLEOTIDE SEQUENCE [LARGE SCALE GENOMIC DNA]</scope>
</reference>
<dbReference type="PANTHER" id="PTHR11362">
    <property type="entry name" value="PHOSPHATIDYLETHANOLAMINE-BINDING PROTEIN"/>
    <property type="match status" value="1"/>
</dbReference>
<evidence type="ECO:0000313" key="2">
    <source>
        <dbReference type="Proteomes" id="UP000050794"/>
    </source>
</evidence>
<dbReference type="PANTHER" id="PTHR11362:SF44">
    <property type="entry name" value="PHOSPHATIDYLETHANOLAMINE-BINDING PROTEIN"/>
    <property type="match status" value="1"/>
</dbReference>
<dbReference type="AlphaFoldDB" id="A0A183UDQ8"/>
<dbReference type="InterPro" id="IPR035810">
    <property type="entry name" value="PEBP_euk"/>
</dbReference>
<dbReference type="Proteomes" id="UP000050794">
    <property type="component" value="Unassembled WGS sequence"/>
</dbReference>
<proteinExistence type="predicted"/>
<dbReference type="Pfam" id="PF01161">
    <property type="entry name" value="PBP"/>
    <property type="match status" value="1"/>
</dbReference>
<organism evidence="2 3">
    <name type="scientific">Toxocara canis</name>
    <name type="common">Canine roundworm</name>
    <dbReference type="NCBI Taxonomy" id="6265"/>
    <lineage>
        <taxon>Eukaryota</taxon>
        <taxon>Metazoa</taxon>
        <taxon>Ecdysozoa</taxon>
        <taxon>Nematoda</taxon>
        <taxon>Chromadorea</taxon>
        <taxon>Rhabditida</taxon>
        <taxon>Spirurina</taxon>
        <taxon>Ascaridomorpha</taxon>
        <taxon>Ascaridoidea</taxon>
        <taxon>Toxocaridae</taxon>
        <taxon>Toxocara</taxon>
    </lineage>
</organism>
<dbReference type="InterPro" id="IPR036610">
    <property type="entry name" value="PEBP-like_sf"/>
</dbReference>
<dbReference type="CDD" id="cd00866">
    <property type="entry name" value="PEBP_euk"/>
    <property type="match status" value="1"/>
</dbReference>
<evidence type="ECO:0000313" key="1">
    <source>
        <dbReference type="EMBL" id="VDM37949.1"/>
    </source>
</evidence>
<accession>A0A183UDQ8</accession>
<protein>
    <submittedName>
        <fullName evidence="3">Phosphatidylethanolamine-binding protein</fullName>
    </submittedName>
</protein>
<gene>
    <name evidence="1" type="ORF">TCNE_LOCUS6628</name>
</gene>
<dbReference type="SUPFAM" id="SSF49777">
    <property type="entry name" value="PEBP-like"/>
    <property type="match status" value="1"/>
</dbReference>
<sequence length="219" mass="24989">MSSDLAAKFAEHEITPNIIPNPPAQLLNCNWDGIQVQPGQMMSPRNLRFAPRVTLTVDPESTFTLVMIDPDNLSRKNPSVAEWLHWLVTNIPASNINEGINGGQHQCAYGSPAPQPRTDIHRYIILLFEHQGRRVQVPKVSSRAKFSVKQFMEKNKLGKLIYHFNYFYFHSLMSFSGPTSNDQKIDRKAFISSKMLTHKLFCFCSKTNRLSSKIVLKKN</sequence>
<name>A0A183UDQ8_TOXCA</name>
<evidence type="ECO:0000313" key="3">
    <source>
        <dbReference type="WBParaSite" id="TCNE_0000662801-mRNA-1"/>
    </source>
</evidence>
<dbReference type="WBParaSite" id="TCNE_0000662801-mRNA-1">
    <property type="protein sequence ID" value="TCNE_0000662801-mRNA-1"/>
    <property type="gene ID" value="TCNE_0000662801"/>
</dbReference>
<keyword evidence="2" id="KW-1185">Reference proteome</keyword>
<dbReference type="InterPro" id="IPR008914">
    <property type="entry name" value="PEBP"/>
</dbReference>
<dbReference type="EMBL" id="UYWY01019523">
    <property type="protein sequence ID" value="VDM37949.1"/>
    <property type="molecule type" value="Genomic_DNA"/>
</dbReference>
<reference evidence="3" key="1">
    <citation type="submission" date="2016-06" db="UniProtKB">
        <authorList>
            <consortium name="WormBaseParasite"/>
        </authorList>
    </citation>
    <scope>IDENTIFICATION</scope>
</reference>
<dbReference type="Gene3D" id="3.90.280.10">
    <property type="entry name" value="PEBP-like"/>
    <property type="match status" value="1"/>
</dbReference>